<evidence type="ECO:0000256" key="1">
    <source>
        <dbReference type="SAM" id="MobiDB-lite"/>
    </source>
</evidence>
<dbReference type="Proteomes" id="UP001569963">
    <property type="component" value="Unassembled WGS sequence"/>
</dbReference>
<feature type="compositionally biased region" description="Basic and acidic residues" evidence="1">
    <location>
        <begin position="22"/>
        <end position="39"/>
    </location>
</feature>
<gene>
    <name evidence="2" type="ORF">SM611_21220</name>
</gene>
<proteinExistence type="predicted"/>
<reference evidence="2 3" key="1">
    <citation type="submission" date="2023-11" db="EMBL/GenBank/DDBJ databases">
        <title>Actinomadura monticuli sp. nov., isolated from volcanic ash.</title>
        <authorList>
            <person name="Lee S.D."/>
            <person name="Yang H."/>
            <person name="Kim I.S."/>
        </authorList>
    </citation>
    <scope>NUCLEOTIDE SEQUENCE [LARGE SCALE GENOMIC DNA]</scope>
    <source>
        <strain evidence="2 3">DLS-62</strain>
    </source>
</reference>
<accession>A0ABV4QFK7</accession>
<feature type="region of interest" description="Disordered" evidence="1">
    <location>
        <begin position="22"/>
        <end position="66"/>
    </location>
</feature>
<evidence type="ECO:0000313" key="3">
    <source>
        <dbReference type="Proteomes" id="UP001569963"/>
    </source>
</evidence>
<protein>
    <submittedName>
        <fullName evidence="2">Uncharacterized protein</fullName>
    </submittedName>
</protein>
<comment type="caution">
    <text evidence="2">The sequence shown here is derived from an EMBL/GenBank/DDBJ whole genome shotgun (WGS) entry which is preliminary data.</text>
</comment>
<sequence length="184" mass="20568">MDEIEQTKTRLREAFPGWNIIRSERGRPRATDGPLPREDLDSEASAEADTPEQRSGRCYVPADPLSAKTTRSHRRVLRWRTRLGRATAIRNLDLLAAALAPEGYRYVKLYKAGEFPARPPTLWVFAYSLDDHVRVAVGVRATPGGNWAYYEAGSGGHLSPCGNTEHAADLVNALLKHRMFPATW</sequence>
<organism evidence="2 3">
    <name type="scientific">Actinomadura monticuli</name>
    <dbReference type="NCBI Taxonomy" id="3097367"/>
    <lineage>
        <taxon>Bacteria</taxon>
        <taxon>Bacillati</taxon>
        <taxon>Actinomycetota</taxon>
        <taxon>Actinomycetes</taxon>
        <taxon>Streptosporangiales</taxon>
        <taxon>Thermomonosporaceae</taxon>
        <taxon>Actinomadura</taxon>
    </lineage>
</organism>
<dbReference type="RefSeq" id="WP_371951614.1">
    <property type="nucleotide sequence ID" value="NZ_JAXCEI010000009.1"/>
</dbReference>
<evidence type="ECO:0000313" key="2">
    <source>
        <dbReference type="EMBL" id="MFA1541456.1"/>
    </source>
</evidence>
<keyword evidence="3" id="KW-1185">Reference proteome</keyword>
<name>A0ABV4QFK7_9ACTN</name>
<dbReference type="EMBL" id="JAXCEI010000009">
    <property type="protein sequence ID" value="MFA1541456.1"/>
    <property type="molecule type" value="Genomic_DNA"/>
</dbReference>
<feature type="compositionally biased region" description="Acidic residues" evidence="1">
    <location>
        <begin position="40"/>
        <end position="50"/>
    </location>
</feature>